<dbReference type="Pfam" id="PF04149">
    <property type="entry name" value="DUF397"/>
    <property type="match status" value="1"/>
</dbReference>
<evidence type="ECO:0000259" key="1">
    <source>
        <dbReference type="Pfam" id="PF04149"/>
    </source>
</evidence>
<proteinExistence type="predicted"/>
<dbReference type="AlphaFoldDB" id="A0A286DUD1"/>
<dbReference type="EMBL" id="OCNE01000005">
    <property type="protein sequence ID" value="SOD62275.1"/>
    <property type="molecule type" value="Genomic_DNA"/>
</dbReference>
<evidence type="ECO:0000313" key="2">
    <source>
        <dbReference type="EMBL" id="SOD62275.1"/>
    </source>
</evidence>
<keyword evidence="3" id="KW-1185">Reference proteome</keyword>
<name>A0A286DUD1_9ACTN</name>
<evidence type="ECO:0000313" key="3">
    <source>
        <dbReference type="Proteomes" id="UP000219072"/>
    </source>
</evidence>
<dbReference type="InterPro" id="IPR007278">
    <property type="entry name" value="DUF397"/>
</dbReference>
<dbReference type="RefSeq" id="WP_097230759.1">
    <property type="nucleotide sequence ID" value="NZ_OCNE01000005.1"/>
</dbReference>
<protein>
    <recommendedName>
        <fullName evidence="1">DUF397 domain-containing protein</fullName>
    </recommendedName>
</protein>
<reference evidence="2 3" key="1">
    <citation type="submission" date="2017-09" db="EMBL/GenBank/DDBJ databases">
        <authorList>
            <person name="Ehlers B."/>
            <person name="Leendertz F.H."/>
        </authorList>
    </citation>
    <scope>NUCLEOTIDE SEQUENCE [LARGE SCALE GENOMIC DNA]</scope>
    <source>
        <strain evidence="2 3">CGMCC 4.7095</strain>
    </source>
</reference>
<organism evidence="2 3">
    <name type="scientific">Streptomyces zhaozhouensis</name>
    <dbReference type="NCBI Taxonomy" id="1300267"/>
    <lineage>
        <taxon>Bacteria</taxon>
        <taxon>Bacillati</taxon>
        <taxon>Actinomycetota</taxon>
        <taxon>Actinomycetes</taxon>
        <taxon>Kitasatosporales</taxon>
        <taxon>Streptomycetaceae</taxon>
        <taxon>Streptomyces</taxon>
    </lineage>
</organism>
<dbReference type="OrthoDB" id="4558943at2"/>
<accession>A0A286DUD1</accession>
<sequence>MVFENGGPSDRISGVTWVKSAASAGDGNCVELAALPNGEVAVRNSRFPQGPALVYTPAEMRAFVSGVRSGDFDSLL</sequence>
<dbReference type="Proteomes" id="UP000219072">
    <property type="component" value="Unassembled WGS sequence"/>
</dbReference>
<feature type="domain" description="DUF397" evidence="1">
    <location>
        <begin position="16"/>
        <end position="68"/>
    </location>
</feature>
<gene>
    <name evidence="2" type="ORF">SAMN06297387_10591</name>
</gene>